<evidence type="ECO:0000313" key="2">
    <source>
        <dbReference type="Proteomes" id="UP000683360"/>
    </source>
</evidence>
<comment type="caution">
    <text evidence="1">The sequence shown here is derived from an EMBL/GenBank/DDBJ whole genome shotgun (WGS) entry which is preliminary data.</text>
</comment>
<proteinExistence type="predicted"/>
<accession>A0A8S3QL07</accession>
<dbReference type="Proteomes" id="UP000683360">
    <property type="component" value="Unassembled WGS sequence"/>
</dbReference>
<keyword evidence="2" id="KW-1185">Reference proteome</keyword>
<evidence type="ECO:0000313" key="1">
    <source>
        <dbReference type="EMBL" id="CAG2196295.1"/>
    </source>
</evidence>
<dbReference type="EMBL" id="CAJPWZ010000551">
    <property type="protein sequence ID" value="CAG2196295.1"/>
    <property type="molecule type" value="Genomic_DNA"/>
</dbReference>
<reference evidence="1" key="1">
    <citation type="submission" date="2021-03" db="EMBL/GenBank/DDBJ databases">
        <authorList>
            <person name="Bekaert M."/>
        </authorList>
    </citation>
    <scope>NUCLEOTIDE SEQUENCE</scope>
</reference>
<organism evidence="1 2">
    <name type="scientific">Mytilus edulis</name>
    <name type="common">Blue mussel</name>
    <dbReference type="NCBI Taxonomy" id="6550"/>
    <lineage>
        <taxon>Eukaryota</taxon>
        <taxon>Metazoa</taxon>
        <taxon>Spiralia</taxon>
        <taxon>Lophotrochozoa</taxon>
        <taxon>Mollusca</taxon>
        <taxon>Bivalvia</taxon>
        <taxon>Autobranchia</taxon>
        <taxon>Pteriomorphia</taxon>
        <taxon>Mytilida</taxon>
        <taxon>Mytiloidea</taxon>
        <taxon>Mytilidae</taxon>
        <taxon>Mytilinae</taxon>
        <taxon>Mytilus</taxon>
    </lineage>
</organism>
<dbReference type="OrthoDB" id="5988483at2759"/>
<sequence>MSDKFPQLAEVLELAFGEGSKIHPRLTKETRFRSPDLALTMPQAREILLSVCSDKLPNIALSTCYTYTENFKANTYQAKRHHAGHNVNANISLKKLPRIGMVEERINAHYCRSNVNYQLERSTEFKNDYVVDAKDAKGKVCADIDPVQNMGKSWKKLLEWTTSLTNQEQMHAHQ</sequence>
<protein>
    <submittedName>
        <fullName evidence="1">Uncharacterized protein</fullName>
    </submittedName>
</protein>
<dbReference type="AlphaFoldDB" id="A0A8S3QL07"/>
<gene>
    <name evidence="1" type="ORF">MEDL_11191</name>
</gene>
<name>A0A8S3QL07_MYTED</name>